<feature type="signal peptide" evidence="1">
    <location>
        <begin position="1"/>
        <end position="19"/>
    </location>
</feature>
<dbReference type="InterPro" id="IPR025637">
    <property type="entry name" value="DUF4333"/>
</dbReference>
<evidence type="ECO:0000259" key="2">
    <source>
        <dbReference type="Pfam" id="PF14230"/>
    </source>
</evidence>
<dbReference type="Pfam" id="PF14230">
    <property type="entry name" value="DUF4333"/>
    <property type="match status" value="2"/>
</dbReference>
<evidence type="ECO:0000256" key="1">
    <source>
        <dbReference type="SAM" id="SignalP"/>
    </source>
</evidence>
<reference evidence="3 4" key="1">
    <citation type="submission" date="2019-06" db="EMBL/GenBank/DDBJ databases">
        <title>Tsukamurella conjunctivitidis sp. nov., Tsukamurella assacharolytica sp. nov. and Tsukamurella sputae sp. nov. isolated from patients with conjunctivitis, bacteraemia (lymphoma) and respiratory infection (sputum) in Hong Kong.</title>
        <authorList>
            <person name="Teng J.L.L."/>
            <person name="Lee H.H."/>
            <person name="Fong J.Y.H."/>
            <person name="Fok K.M.N."/>
            <person name="Lau S.K.P."/>
            <person name="Woo P.C.Y."/>
        </authorList>
    </citation>
    <scope>NUCLEOTIDE SEQUENCE [LARGE SCALE GENOMIC DNA]</scope>
    <source>
        <strain evidence="3 4">HKU72</strain>
    </source>
</reference>
<accession>A0A5C5S3P2</accession>
<comment type="caution">
    <text evidence="3">The sequence shown here is derived from an EMBL/GenBank/DDBJ whole genome shotgun (WGS) entry which is preliminary data.</text>
</comment>
<feature type="domain" description="DUF4333" evidence="2">
    <location>
        <begin position="16"/>
        <end position="87"/>
    </location>
</feature>
<dbReference type="AlphaFoldDB" id="A0A5C5S3P2"/>
<protein>
    <submittedName>
        <fullName evidence="3">DUF4333 domain-containing protein</fullName>
    </submittedName>
</protein>
<evidence type="ECO:0000313" key="3">
    <source>
        <dbReference type="EMBL" id="TWS30027.1"/>
    </source>
</evidence>
<dbReference type="PROSITE" id="PS51257">
    <property type="entry name" value="PROKAR_LIPOPROTEIN"/>
    <property type="match status" value="1"/>
</dbReference>
<organism evidence="3 4">
    <name type="scientific">Tsukamurella conjunctivitidis</name>
    <dbReference type="NCBI Taxonomy" id="2592068"/>
    <lineage>
        <taxon>Bacteria</taxon>
        <taxon>Bacillati</taxon>
        <taxon>Actinomycetota</taxon>
        <taxon>Actinomycetes</taxon>
        <taxon>Mycobacteriales</taxon>
        <taxon>Tsukamurellaceae</taxon>
        <taxon>Tsukamurella</taxon>
    </lineage>
</organism>
<keyword evidence="1" id="KW-0732">Signal</keyword>
<sequence>MMGLRAAAVVVGGAGVAVAACWTMFAPAEIEQSQVETGTLAKVAAAPSDALHCDGGLKAQVGAAQSCVLTRGGERFAVALKVTDVDGDRVNWDSTIDGAPLSGRRVAVSELEQRTREVLSRQRPVDAVTCAGALPGTVGARQSCAMTASGHRHDVTVTVTTVDSARVQWGVSVRD</sequence>
<dbReference type="EMBL" id="VIGX01000002">
    <property type="protein sequence ID" value="TWS30027.1"/>
    <property type="molecule type" value="Genomic_DNA"/>
</dbReference>
<evidence type="ECO:0000313" key="4">
    <source>
        <dbReference type="Proteomes" id="UP000319375"/>
    </source>
</evidence>
<name>A0A5C5S3P2_9ACTN</name>
<feature type="chain" id="PRO_5022840727" evidence="1">
    <location>
        <begin position="20"/>
        <end position="175"/>
    </location>
</feature>
<keyword evidence="4" id="KW-1185">Reference proteome</keyword>
<feature type="domain" description="DUF4333" evidence="2">
    <location>
        <begin position="101"/>
        <end position="163"/>
    </location>
</feature>
<gene>
    <name evidence="3" type="ORF">FK530_05765</name>
</gene>
<proteinExistence type="predicted"/>
<dbReference type="Proteomes" id="UP000319375">
    <property type="component" value="Unassembled WGS sequence"/>
</dbReference>